<feature type="compositionally biased region" description="Polar residues" evidence="1">
    <location>
        <begin position="175"/>
        <end position="192"/>
    </location>
</feature>
<gene>
    <name evidence="2" type="ORF">VKT23_012442</name>
</gene>
<feature type="region of interest" description="Disordered" evidence="1">
    <location>
        <begin position="164"/>
        <end position="192"/>
    </location>
</feature>
<reference evidence="2 3" key="1">
    <citation type="submission" date="2024-01" db="EMBL/GenBank/DDBJ databases">
        <title>A draft genome for the cacao thread blight pathogen Marasmiellus scandens.</title>
        <authorList>
            <person name="Baruah I.K."/>
            <person name="Leung J."/>
            <person name="Bukari Y."/>
            <person name="Amoako-Attah I."/>
            <person name="Meinhardt L.W."/>
            <person name="Bailey B.A."/>
            <person name="Cohen S.P."/>
        </authorList>
    </citation>
    <scope>NUCLEOTIDE SEQUENCE [LARGE SCALE GENOMIC DNA]</scope>
    <source>
        <strain evidence="2 3">GH-19</strain>
    </source>
</reference>
<keyword evidence="3" id="KW-1185">Reference proteome</keyword>
<dbReference type="EMBL" id="JBANRG010000030">
    <property type="protein sequence ID" value="KAK7451763.1"/>
    <property type="molecule type" value="Genomic_DNA"/>
</dbReference>
<dbReference type="Proteomes" id="UP001498398">
    <property type="component" value="Unassembled WGS sequence"/>
</dbReference>
<protein>
    <recommendedName>
        <fullName evidence="4">Gag protein</fullName>
    </recommendedName>
</protein>
<comment type="caution">
    <text evidence="2">The sequence shown here is derived from an EMBL/GenBank/DDBJ whole genome shotgun (WGS) entry which is preliminary data.</text>
</comment>
<evidence type="ECO:0008006" key="4">
    <source>
        <dbReference type="Google" id="ProtNLM"/>
    </source>
</evidence>
<name>A0ABR1J661_9AGAR</name>
<evidence type="ECO:0000256" key="1">
    <source>
        <dbReference type="SAM" id="MobiDB-lite"/>
    </source>
</evidence>
<accession>A0ABR1J661</accession>
<evidence type="ECO:0000313" key="3">
    <source>
        <dbReference type="Proteomes" id="UP001498398"/>
    </source>
</evidence>
<proteinExistence type="predicted"/>
<sequence length="320" mass="35486">MWYEDLPDETKDGTWDAFRAAFLKEFPMPAVAKPTSLEQRKELLALRLQFKELGVRDKGTKEWSHQHFARQLLDLAKAAEIAASASDVISVHDNLPKIIRRRVQADAADWEEFTKRIMEVGVQGIKDDKEDEERMLRVEETRRLPPVPETPSKALARTFASTMLGAPSAPPFPSQDASTRRPQVSKLNDAQKTTLRMNVGAYAQKPSTLEGIAAYMDEVQQFHQTHGSNPDFNETMVYPIAPGTLPPGSGECYKCGKPWHGKGVACTSTSTISRMEGHWRAFVQRELGCSGGIRVHVVGNADVEGFFEGFNPGNGEGSAE</sequence>
<evidence type="ECO:0000313" key="2">
    <source>
        <dbReference type="EMBL" id="KAK7451763.1"/>
    </source>
</evidence>
<organism evidence="2 3">
    <name type="scientific">Marasmiellus scandens</name>
    <dbReference type="NCBI Taxonomy" id="2682957"/>
    <lineage>
        <taxon>Eukaryota</taxon>
        <taxon>Fungi</taxon>
        <taxon>Dikarya</taxon>
        <taxon>Basidiomycota</taxon>
        <taxon>Agaricomycotina</taxon>
        <taxon>Agaricomycetes</taxon>
        <taxon>Agaricomycetidae</taxon>
        <taxon>Agaricales</taxon>
        <taxon>Marasmiineae</taxon>
        <taxon>Omphalotaceae</taxon>
        <taxon>Marasmiellus</taxon>
    </lineage>
</organism>